<organism evidence="1 2">
    <name type="scientific">Synchytrium endobioticum</name>
    <dbReference type="NCBI Taxonomy" id="286115"/>
    <lineage>
        <taxon>Eukaryota</taxon>
        <taxon>Fungi</taxon>
        <taxon>Fungi incertae sedis</taxon>
        <taxon>Chytridiomycota</taxon>
        <taxon>Chytridiomycota incertae sedis</taxon>
        <taxon>Chytridiomycetes</taxon>
        <taxon>Synchytriales</taxon>
        <taxon>Synchytriaceae</taxon>
        <taxon>Synchytrium</taxon>
    </lineage>
</organism>
<sequence length="124" mass="14512">MEKYAAWRFDFLQEIKSRPVTISADEKKISFFGSIMDGVAKSWFKLWITKREEAVTMHASQASQEELAIRHDIFSAFLNDLDRNFKDPLEEANARNWVDRCQQENLPFDEYVTKFETNLAKAGL</sequence>
<protein>
    <submittedName>
        <fullName evidence="1">Uncharacterized protein</fullName>
    </submittedName>
</protein>
<dbReference type="EMBL" id="QEAM01000998">
    <property type="protein sequence ID" value="TPX32094.1"/>
    <property type="molecule type" value="Genomic_DNA"/>
</dbReference>
<evidence type="ECO:0000313" key="1">
    <source>
        <dbReference type="EMBL" id="TPX32094.1"/>
    </source>
</evidence>
<comment type="caution">
    <text evidence="1">The sequence shown here is derived from an EMBL/GenBank/DDBJ whole genome shotgun (WGS) entry which is preliminary data.</text>
</comment>
<evidence type="ECO:0000313" key="2">
    <source>
        <dbReference type="Proteomes" id="UP000320475"/>
    </source>
</evidence>
<dbReference type="AlphaFoldDB" id="A0A507C1Y6"/>
<accession>A0A507C1Y6</accession>
<gene>
    <name evidence="1" type="ORF">SeLEV6574_g08487</name>
</gene>
<reference evidence="1 2" key="1">
    <citation type="journal article" date="2019" name="Sci. Rep.">
        <title>Comparative genomics of chytrid fungi reveal insights into the obligate biotrophic and pathogenic lifestyle of Synchytrium endobioticum.</title>
        <authorList>
            <person name="van de Vossenberg B.T.L.H."/>
            <person name="Warris S."/>
            <person name="Nguyen H.D.T."/>
            <person name="van Gent-Pelzer M.P.E."/>
            <person name="Joly D.L."/>
            <person name="van de Geest H.C."/>
            <person name="Bonants P.J.M."/>
            <person name="Smith D.S."/>
            <person name="Levesque C.A."/>
            <person name="van der Lee T.A.J."/>
        </authorList>
    </citation>
    <scope>NUCLEOTIDE SEQUENCE [LARGE SCALE GENOMIC DNA]</scope>
    <source>
        <strain evidence="1 2">LEV6574</strain>
    </source>
</reference>
<proteinExistence type="predicted"/>
<name>A0A507C1Y6_9FUNG</name>
<feature type="non-terminal residue" evidence="1">
    <location>
        <position position="124"/>
    </location>
</feature>
<dbReference type="Proteomes" id="UP000320475">
    <property type="component" value="Unassembled WGS sequence"/>
</dbReference>